<keyword evidence="1" id="KW-0472">Membrane</keyword>
<feature type="transmembrane region" description="Helical" evidence="1">
    <location>
        <begin position="107"/>
        <end position="133"/>
    </location>
</feature>
<name>A0A5K7YWG5_9BACT</name>
<dbReference type="Proteomes" id="UP000427906">
    <property type="component" value="Chromosome"/>
</dbReference>
<keyword evidence="1" id="KW-0812">Transmembrane</keyword>
<dbReference type="KEGG" id="dalk:DSCA_62530"/>
<dbReference type="RefSeq" id="WP_155320039.1">
    <property type="nucleotide sequence ID" value="NZ_AP021874.1"/>
</dbReference>
<keyword evidence="3" id="KW-1185">Reference proteome</keyword>
<feature type="transmembrane region" description="Helical" evidence="1">
    <location>
        <begin position="12"/>
        <end position="34"/>
    </location>
</feature>
<dbReference type="InterPro" id="IPR046735">
    <property type="entry name" value="PA2779-like"/>
</dbReference>
<dbReference type="EMBL" id="AP021874">
    <property type="protein sequence ID" value="BBO72323.1"/>
    <property type="molecule type" value="Genomic_DNA"/>
</dbReference>
<accession>A0A5K7YWG5</accession>
<evidence type="ECO:0000313" key="3">
    <source>
        <dbReference type="Proteomes" id="UP000427906"/>
    </source>
</evidence>
<proteinExistence type="predicted"/>
<dbReference type="AlphaFoldDB" id="A0A5K7YWG5"/>
<sequence length="135" mass="14506">MKPIRTTAKPVSWLMAILMMVIAAPCPTVFAAMVTAETILDADRVADARAYVDAVLSREEVTSALTAQGIDVREAMLRTRALSDAEILSLADRMEHLPAGGGAFETVLVVGLIVFLVLLFTDIAGATDIFPFVRK</sequence>
<organism evidence="2 3">
    <name type="scientific">Desulfosarcina alkanivorans</name>
    <dbReference type="NCBI Taxonomy" id="571177"/>
    <lineage>
        <taxon>Bacteria</taxon>
        <taxon>Pseudomonadati</taxon>
        <taxon>Thermodesulfobacteriota</taxon>
        <taxon>Desulfobacteria</taxon>
        <taxon>Desulfobacterales</taxon>
        <taxon>Desulfosarcinaceae</taxon>
        <taxon>Desulfosarcina</taxon>
    </lineage>
</organism>
<evidence type="ECO:0008006" key="4">
    <source>
        <dbReference type="Google" id="ProtNLM"/>
    </source>
</evidence>
<protein>
    <recommendedName>
        <fullName evidence="4">PA2779 family protein</fullName>
    </recommendedName>
</protein>
<evidence type="ECO:0000256" key="1">
    <source>
        <dbReference type="SAM" id="Phobius"/>
    </source>
</evidence>
<keyword evidence="1" id="KW-1133">Transmembrane helix</keyword>
<gene>
    <name evidence="2" type="ORF">DSCA_62530</name>
</gene>
<dbReference type="OrthoDB" id="7651521at2"/>
<evidence type="ECO:0000313" key="2">
    <source>
        <dbReference type="EMBL" id="BBO72323.1"/>
    </source>
</evidence>
<reference evidence="2 3" key="1">
    <citation type="submission" date="2019-11" db="EMBL/GenBank/DDBJ databases">
        <title>Comparative genomics of hydrocarbon-degrading Desulfosarcina strains.</title>
        <authorList>
            <person name="Watanabe M."/>
            <person name="Kojima H."/>
            <person name="Fukui M."/>
        </authorList>
    </citation>
    <scope>NUCLEOTIDE SEQUENCE [LARGE SCALE GENOMIC DNA]</scope>
    <source>
        <strain evidence="2 3">PL12</strain>
    </source>
</reference>
<dbReference type="NCBIfam" id="NF033919">
    <property type="entry name" value="PA2779_fam"/>
    <property type="match status" value="1"/>
</dbReference>
<dbReference type="Pfam" id="PF20332">
    <property type="entry name" value="DUF6627"/>
    <property type="match status" value="1"/>
</dbReference>